<evidence type="ECO:0000256" key="1">
    <source>
        <dbReference type="SAM" id="MobiDB-lite"/>
    </source>
</evidence>
<dbReference type="EMBL" id="AP023093">
    <property type="protein sequence ID" value="BCE37723.1"/>
    <property type="molecule type" value="Genomic_DNA"/>
</dbReference>
<dbReference type="EMBL" id="AP023095">
    <property type="protein sequence ID" value="BCE55266.1"/>
    <property type="molecule type" value="Genomic_DNA"/>
</dbReference>
<dbReference type="EMBL" id="AP023097">
    <property type="protein sequence ID" value="BCE72588.1"/>
    <property type="molecule type" value="Genomic_DNA"/>
</dbReference>
<feature type="region of interest" description="Disordered" evidence="1">
    <location>
        <begin position="58"/>
        <end position="86"/>
    </location>
</feature>
<dbReference type="EMBL" id="AP023092">
    <property type="protein sequence ID" value="BCE28979.1"/>
    <property type="molecule type" value="Genomic_DNA"/>
</dbReference>
<dbReference type="AlphaFoldDB" id="A0A809Z183"/>
<evidence type="ECO:0000313" key="4">
    <source>
        <dbReference type="EMBL" id="BCE37723.1"/>
    </source>
</evidence>
<evidence type="ECO:0000313" key="5">
    <source>
        <dbReference type="EMBL" id="BCE46402.1"/>
    </source>
</evidence>
<name>A0A809Z183_9BRAD</name>
<protein>
    <submittedName>
        <fullName evidence="5">Uncharacterized protein</fullName>
    </submittedName>
</protein>
<dbReference type="EMBL" id="AP023099">
    <property type="protein sequence ID" value="BCE89926.1"/>
    <property type="molecule type" value="Genomic_DNA"/>
</dbReference>
<dbReference type="EMBL" id="AP023091">
    <property type="protein sequence ID" value="BCE20152.1"/>
    <property type="molecule type" value="Genomic_DNA"/>
</dbReference>
<evidence type="ECO:0000313" key="7">
    <source>
        <dbReference type="EMBL" id="BCE64000.1"/>
    </source>
</evidence>
<reference evidence="8" key="8">
    <citation type="submission" date="2020-05" db="EMBL/GenBank/DDBJ databases">
        <title>Complete genome sequence of Bradyrhizobium diazoefficiens XF8 isolated from soybean nodule.</title>
        <authorList>
            <person name="Noda R."/>
            <person name="Kakizaki K."/>
            <person name="Minamisawa K."/>
        </authorList>
    </citation>
    <scope>NUCLEOTIDE SEQUENCE</scope>
    <source>
        <strain evidence="8">XF8</strain>
    </source>
</reference>
<reference evidence="4" key="4">
    <citation type="submission" date="2020-05" db="EMBL/GenBank/DDBJ databases">
        <title>Complete genome sequence of Bradyrhizobium diazoefficiens XF3 isolated from soybean nodule.</title>
        <authorList>
            <person name="Noda R."/>
            <person name="Kakizaki K."/>
            <person name="Minamisawa K."/>
        </authorList>
    </citation>
    <scope>NUCLEOTIDE SEQUENCE</scope>
    <source>
        <strain evidence="4">XF3</strain>
    </source>
</reference>
<reference evidence="7" key="7">
    <citation type="submission" date="2020-05" db="EMBL/GenBank/DDBJ databases">
        <title>Complete genome sequence of Bradyrhizobium diazoefficiens XF6 isolated from soybean nodule.</title>
        <authorList>
            <person name="Noda R."/>
            <person name="Kakizaki K."/>
            <person name="Minamisawa K."/>
        </authorList>
    </citation>
    <scope>NUCLEOTIDE SEQUENCE</scope>
    <source>
        <strain evidence="7">XF6</strain>
    </source>
</reference>
<evidence type="ECO:0000313" key="2">
    <source>
        <dbReference type="EMBL" id="BCE20152.1"/>
    </source>
</evidence>
<sequence>MNDLRAERLQVMLSPEELAAVDDFRFKHRMPTRAAAVRELLKFGLAAAGIETSIDPSTGVKSSEFGVFGRGPDGHAPGKSENDAED</sequence>
<reference evidence="3" key="3">
    <citation type="submission" date="2020-05" db="EMBL/GenBank/DDBJ databases">
        <title>Complete genome sequence of Bradyrhizobium diazoefficiens XF2 isolated from soybean nodule.</title>
        <authorList>
            <person name="Noda R."/>
            <person name="Kakizaki K."/>
            <person name="Minamisawa K."/>
        </authorList>
    </citation>
    <scope>NUCLEOTIDE SEQUENCE</scope>
    <source>
        <strain evidence="3">XF2</strain>
    </source>
</reference>
<dbReference type="EMBL" id="AP023096">
    <property type="protein sequence ID" value="BCE64000.1"/>
    <property type="molecule type" value="Genomic_DNA"/>
</dbReference>
<dbReference type="RefSeq" id="WP_028175367.1">
    <property type="nucleotide sequence ID" value="NZ_AJQI01000143.1"/>
</dbReference>
<organism evidence="5">
    <name type="scientific">Bradyrhizobium diazoefficiens</name>
    <dbReference type="NCBI Taxonomy" id="1355477"/>
    <lineage>
        <taxon>Bacteria</taxon>
        <taxon>Pseudomonadati</taxon>
        <taxon>Pseudomonadota</taxon>
        <taxon>Alphaproteobacteria</taxon>
        <taxon>Hyphomicrobiales</taxon>
        <taxon>Nitrobacteraceae</taxon>
        <taxon>Bradyrhizobium</taxon>
    </lineage>
</organism>
<evidence type="ECO:0000313" key="3">
    <source>
        <dbReference type="EMBL" id="BCE28979.1"/>
    </source>
</evidence>
<reference evidence="2" key="1">
    <citation type="submission" date="2020-05" db="EMBL/GenBank/DDBJ databases">
        <title>Complete genome sequence of Bradyrhizobium diazoefficiens XF1 isolated from soybean nodule.</title>
        <authorList>
            <person name="Noda R."/>
            <person name="Kakizaki K."/>
            <person name="Minamisawa K."/>
        </authorList>
    </citation>
    <scope>NUCLEOTIDE SEQUENCE</scope>
    <source>
        <strain evidence="2">XF1</strain>
    </source>
</reference>
<reference evidence="10" key="2">
    <citation type="submission" date="2020-05" db="EMBL/GenBank/DDBJ databases">
        <title>Complete genome sequence of Bradyrhizobium diazoefficiens XF10 isolated from soybean nodule.</title>
        <authorList>
            <person name="Noda R."/>
            <person name="Kakizaki K."/>
            <person name="Minamisawa K."/>
        </authorList>
    </citation>
    <scope>NUCLEOTIDE SEQUENCE</scope>
    <source>
        <strain evidence="10">XF10</strain>
    </source>
</reference>
<accession>A0A809Z183</accession>
<evidence type="ECO:0000313" key="10">
    <source>
        <dbReference type="EMBL" id="BCE89926.1"/>
    </source>
</evidence>
<dbReference type="EMBL" id="AP023098">
    <property type="protein sequence ID" value="BCE81320.1"/>
    <property type="molecule type" value="Genomic_DNA"/>
</dbReference>
<proteinExistence type="predicted"/>
<dbReference type="EMBL" id="AP023094">
    <property type="protein sequence ID" value="BCE46402.1"/>
    <property type="molecule type" value="Genomic_DNA"/>
</dbReference>
<reference evidence="6" key="6">
    <citation type="submission" date="2020-05" db="EMBL/GenBank/DDBJ databases">
        <title>Complete genome sequence of Bradyrhizobium diazoefficiens XF5 isolated from soybean nodule.</title>
        <authorList>
            <person name="Noda R."/>
            <person name="Kakizaki K."/>
            <person name="Minamisawa K."/>
        </authorList>
    </citation>
    <scope>NUCLEOTIDE SEQUENCE</scope>
    <source>
        <strain evidence="6">XF5</strain>
    </source>
</reference>
<reference evidence="5" key="5">
    <citation type="submission" date="2020-05" db="EMBL/GenBank/DDBJ databases">
        <title>Complete genome sequence of Bradyrhizobium diazoefficiens XF4 isolated from soybean nodule.</title>
        <authorList>
            <person name="Noda R."/>
            <person name="Kakizaki K."/>
            <person name="Minamisawa K."/>
        </authorList>
    </citation>
    <scope>NUCLEOTIDE SEQUENCE</scope>
    <source>
        <strain evidence="5">XF4</strain>
    </source>
</reference>
<reference evidence="9" key="9">
    <citation type="submission" date="2020-05" db="EMBL/GenBank/DDBJ databases">
        <title>Complete genome sequence of Bradyrhizobium diazoefficiens XF9 isolated from soybean nodule.</title>
        <authorList>
            <person name="Noda R."/>
            <person name="Kakizaki K."/>
            <person name="Minamisawa K."/>
        </authorList>
    </citation>
    <scope>NUCLEOTIDE SEQUENCE</scope>
    <source>
        <strain evidence="9">XF9</strain>
    </source>
</reference>
<evidence type="ECO:0000313" key="6">
    <source>
        <dbReference type="EMBL" id="BCE55266.1"/>
    </source>
</evidence>
<gene>
    <name evidence="10" type="ORF">XF10B_27240</name>
    <name evidence="2" type="ORF">XF1B_28330</name>
    <name evidence="3" type="ORF">XF2B_27480</name>
    <name evidence="4" type="ORF">XF3B_27540</name>
    <name evidence="5" type="ORF">XF4B_27510</name>
    <name evidence="6" type="ORF">XF5B_27780</name>
    <name evidence="7" type="ORF">XF6B_27990</name>
    <name evidence="8" type="ORF">XF8B_26990</name>
    <name evidence="9" type="ORF">XF9B_27410</name>
</gene>
<dbReference type="GeneID" id="46489648"/>
<feature type="compositionally biased region" description="Basic and acidic residues" evidence="1">
    <location>
        <begin position="72"/>
        <end position="86"/>
    </location>
</feature>
<evidence type="ECO:0000313" key="9">
    <source>
        <dbReference type="EMBL" id="BCE81320.1"/>
    </source>
</evidence>
<evidence type="ECO:0000313" key="8">
    <source>
        <dbReference type="EMBL" id="BCE72588.1"/>
    </source>
</evidence>